<sequence length="32" mass="3473">MFLLTVIPCLVKSALAIIVSYTPTTVFETAVM</sequence>
<protein>
    <submittedName>
        <fullName evidence="2">Uncharacterized protein</fullName>
    </submittedName>
</protein>
<accession>A0A914EEC8</accession>
<name>A0A914EEC8_9BILA</name>
<proteinExistence type="predicted"/>
<dbReference type="WBParaSite" id="ACRNAN_scaffold7189.g10230.t1">
    <property type="protein sequence ID" value="ACRNAN_scaffold7189.g10230.t1"/>
    <property type="gene ID" value="ACRNAN_scaffold7189.g10230"/>
</dbReference>
<evidence type="ECO:0000313" key="1">
    <source>
        <dbReference type="Proteomes" id="UP000887540"/>
    </source>
</evidence>
<dbReference type="AlphaFoldDB" id="A0A914EEC8"/>
<reference evidence="2" key="1">
    <citation type="submission" date="2022-11" db="UniProtKB">
        <authorList>
            <consortium name="WormBaseParasite"/>
        </authorList>
    </citation>
    <scope>IDENTIFICATION</scope>
</reference>
<dbReference type="Proteomes" id="UP000887540">
    <property type="component" value="Unplaced"/>
</dbReference>
<keyword evidence="1" id="KW-1185">Reference proteome</keyword>
<organism evidence="1 2">
    <name type="scientific">Acrobeloides nanus</name>
    <dbReference type="NCBI Taxonomy" id="290746"/>
    <lineage>
        <taxon>Eukaryota</taxon>
        <taxon>Metazoa</taxon>
        <taxon>Ecdysozoa</taxon>
        <taxon>Nematoda</taxon>
        <taxon>Chromadorea</taxon>
        <taxon>Rhabditida</taxon>
        <taxon>Tylenchina</taxon>
        <taxon>Cephalobomorpha</taxon>
        <taxon>Cephaloboidea</taxon>
        <taxon>Cephalobidae</taxon>
        <taxon>Acrobeloides</taxon>
    </lineage>
</organism>
<evidence type="ECO:0000313" key="2">
    <source>
        <dbReference type="WBParaSite" id="ACRNAN_scaffold7189.g10230.t1"/>
    </source>
</evidence>